<evidence type="ECO:0008006" key="4">
    <source>
        <dbReference type="Google" id="ProtNLM"/>
    </source>
</evidence>
<keyword evidence="1" id="KW-0175">Coiled coil</keyword>
<dbReference type="Proteomes" id="UP000827092">
    <property type="component" value="Unassembled WGS sequence"/>
</dbReference>
<dbReference type="AlphaFoldDB" id="A0AAV6UAM1"/>
<accession>A0AAV6UAM1</accession>
<evidence type="ECO:0000313" key="2">
    <source>
        <dbReference type="EMBL" id="KAG8180316.1"/>
    </source>
</evidence>
<evidence type="ECO:0000313" key="3">
    <source>
        <dbReference type="Proteomes" id="UP000827092"/>
    </source>
</evidence>
<dbReference type="EMBL" id="JAFNEN010000568">
    <property type="protein sequence ID" value="KAG8180316.1"/>
    <property type="molecule type" value="Genomic_DNA"/>
</dbReference>
<protein>
    <recommendedName>
        <fullName evidence="4">DUF4200 domain-containing protein</fullName>
    </recommendedName>
</protein>
<name>A0AAV6UAM1_9ARAC</name>
<reference evidence="2 3" key="1">
    <citation type="journal article" date="2022" name="Nat. Ecol. Evol.">
        <title>A masculinizing supergene underlies an exaggerated male reproductive morph in a spider.</title>
        <authorList>
            <person name="Hendrickx F."/>
            <person name="De Corte Z."/>
            <person name="Sonet G."/>
            <person name="Van Belleghem S.M."/>
            <person name="Kostlbacher S."/>
            <person name="Vangestel C."/>
        </authorList>
    </citation>
    <scope>NUCLEOTIDE SEQUENCE [LARGE SCALE GENOMIC DNA]</scope>
    <source>
        <strain evidence="2">W744_W776</strain>
    </source>
</reference>
<feature type="coiled-coil region" evidence="1">
    <location>
        <begin position="54"/>
        <end position="137"/>
    </location>
</feature>
<organism evidence="2 3">
    <name type="scientific">Oedothorax gibbosus</name>
    <dbReference type="NCBI Taxonomy" id="931172"/>
    <lineage>
        <taxon>Eukaryota</taxon>
        <taxon>Metazoa</taxon>
        <taxon>Ecdysozoa</taxon>
        <taxon>Arthropoda</taxon>
        <taxon>Chelicerata</taxon>
        <taxon>Arachnida</taxon>
        <taxon>Araneae</taxon>
        <taxon>Araneomorphae</taxon>
        <taxon>Entelegynae</taxon>
        <taxon>Araneoidea</taxon>
        <taxon>Linyphiidae</taxon>
        <taxon>Erigoninae</taxon>
        <taxon>Oedothorax</taxon>
    </lineage>
</organism>
<keyword evidence="3" id="KW-1185">Reference proteome</keyword>
<gene>
    <name evidence="2" type="ORF">JTE90_028865</name>
</gene>
<comment type="caution">
    <text evidence="2">The sequence shown here is derived from an EMBL/GenBank/DDBJ whole genome shotgun (WGS) entry which is preliminary data.</text>
</comment>
<sequence length="291" mass="34398">MSSKNMNCDSKFRKAKKETSKCVPLAVRLNNSSEIAEKYDNYLRTLSKEHPSTMRSLRNEKRMIEERKDVLKSQVQKIKLDIKEMQSAALQLEILYEQEMEFTEEKEKELDNLKELIRLAEERKQLLEKSIAKYESVRSFLTAISAPKKFHNVRNLVEYYLALDALNEQFLRDEIKAMKSSLESQTLNIKCNQYIKESQYEIVKREKTLEELSTQRQGVNVVNARLQEELSSLTESQMNEHENWEILKRWANDVCKKISNYKEMVNPSKDFSKHLDEIHEFVIAVKKIVKH</sequence>
<evidence type="ECO:0000256" key="1">
    <source>
        <dbReference type="SAM" id="Coils"/>
    </source>
</evidence>
<proteinExistence type="predicted"/>